<dbReference type="EMBL" id="JAUKZB010000035">
    <property type="protein sequence ID" value="MDO2733067.1"/>
    <property type="molecule type" value="Genomic_DNA"/>
</dbReference>
<dbReference type="InterPro" id="IPR018927">
    <property type="entry name" value="Pilus_synth_Q_C"/>
</dbReference>
<dbReference type="Gene3D" id="3.55.50.70">
    <property type="match status" value="1"/>
</dbReference>
<protein>
    <submittedName>
        <fullName evidence="3">TcpQ domain-containing protein</fullName>
    </submittedName>
</protein>
<feature type="domain" description="Toxin co-regulated pilus biosynthesis protein Q C-terminal" evidence="2">
    <location>
        <begin position="50"/>
        <end position="127"/>
    </location>
</feature>
<accession>A0AAW7VJQ2</accession>
<dbReference type="AlphaFoldDB" id="A0AAW7VJQ2"/>
<evidence type="ECO:0000313" key="4">
    <source>
        <dbReference type="Proteomes" id="UP001174465"/>
    </source>
</evidence>
<feature type="signal peptide" evidence="1">
    <location>
        <begin position="1"/>
        <end position="23"/>
    </location>
</feature>
<organism evidence="3 4">
    <name type="scientific">Escherichia coli</name>
    <dbReference type="NCBI Taxonomy" id="562"/>
    <lineage>
        <taxon>Bacteria</taxon>
        <taxon>Pseudomonadati</taxon>
        <taxon>Pseudomonadota</taxon>
        <taxon>Gammaproteobacteria</taxon>
        <taxon>Enterobacterales</taxon>
        <taxon>Enterobacteriaceae</taxon>
        <taxon>Escherichia</taxon>
    </lineage>
</organism>
<proteinExistence type="predicted"/>
<gene>
    <name evidence="3" type="ORF">Q2V64_25735</name>
</gene>
<dbReference type="Proteomes" id="UP001174465">
    <property type="component" value="Unassembled WGS sequence"/>
</dbReference>
<feature type="chain" id="PRO_5043431883" evidence="1">
    <location>
        <begin position="24"/>
        <end position="132"/>
    </location>
</feature>
<evidence type="ECO:0000256" key="1">
    <source>
        <dbReference type="SAM" id="SignalP"/>
    </source>
</evidence>
<sequence length="132" mass="14801">MHNKLKYGLLIFSLFAITCNVQAYQTLTPHNSSQDSMLKSEQVKSGLKNNWSVKKGQTLYGILSDWAVSNGWEVVWEAKSNYVINASAEFKNMNIDDAIKNLLVSMGDVQPKVFVRIFDGNRVILVKSDSGI</sequence>
<dbReference type="Pfam" id="PF10671">
    <property type="entry name" value="TcpQ"/>
    <property type="match status" value="1"/>
</dbReference>
<reference evidence="3" key="1">
    <citation type="submission" date="2023-07" db="EMBL/GenBank/DDBJ databases">
        <title>High risk of intestinal colonization with ESBL-producing Escherichia coli among soldiers of military contingents in specific geographic regions.</title>
        <authorList>
            <person name="Literacka E."/>
        </authorList>
    </citation>
    <scope>NUCLEOTIDE SEQUENCE</scope>
    <source>
        <strain evidence="3">33</strain>
    </source>
</reference>
<evidence type="ECO:0000313" key="3">
    <source>
        <dbReference type="EMBL" id="MDO2733067.1"/>
    </source>
</evidence>
<keyword evidence="1" id="KW-0732">Signal</keyword>
<evidence type="ECO:0000259" key="2">
    <source>
        <dbReference type="Pfam" id="PF10671"/>
    </source>
</evidence>
<dbReference type="RefSeq" id="WP_274537597.1">
    <property type="nucleotide sequence ID" value="NZ_AP022262.1"/>
</dbReference>
<comment type="caution">
    <text evidence="3">The sequence shown here is derived from an EMBL/GenBank/DDBJ whole genome shotgun (WGS) entry which is preliminary data.</text>
</comment>
<name>A0AAW7VJQ2_ECOLX</name>